<evidence type="ECO:0000259" key="1">
    <source>
        <dbReference type="Pfam" id="PF01844"/>
    </source>
</evidence>
<keyword evidence="4" id="KW-1185">Reference proteome</keyword>
<sequence>MRSVTLDALIPREDFEINENAIGGISRNKTTLSIEDLKYDSFFFGALRKPDFQRETNEWDPDKVFSLIESFLNGELVPAIILWKNENGFIFVIDGAHRLSSLGAWINDDYGDGEISRKYYDKFIPEEQRKIAEQTRKLINEGIGSFKEIFNSRRSVHGISEEKLRIANHLGSLALQVQWVEGDSGSAEDSFLKINQSATKISGAELELIKSRNQAHAIAARAIVRAGKGHKYWSIFDSNEQERIQELSNHIHSLLFGDRVFTMDNINDLPIGGSISSNFTLDVVTQTVKICNGITKKENVEEATGKAVIKLLKRTLNIIERIHSKKPFSLGLHPFIYFYSDIGKHKVGSYYGMLELIKILEKNNLFNEFISARGVFEDTIREYSFLIQQIIRKNRQSKRGVKELAHFYLSIINLINKKNFSSPKDIVLEIKRMDDFKFLQIDIVDNEKNKMKENFSRGKKQIIKINTLVKSIPRCPICNGYLSPVSSSVDHIQRKREGGTGNIGNGQLTHLYCNTTYKN</sequence>
<keyword evidence="3" id="KW-0540">Nuclease</keyword>
<evidence type="ECO:0000259" key="2">
    <source>
        <dbReference type="Pfam" id="PF03235"/>
    </source>
</evidence>
<comment type="caution">
    <text evidence="3">The sequence shown here is derived from an EMBL/GenBank/DDBJ whole genome shotgun (WGS) entry which is preliminary data.</text>
</comment>
<gene>
    <name evidence="3" type="ORF">ACFSUE_09250</name>
</gene>
<dbReference type="InterPro" id="IPR003615">
    <property type="entry name" value="HNH_nuc"/>
</dbReference>
<dbReference type="EMBL" id="JBHUMQ010000022">
    <property type="protein sequence ID" value="MFD2693807.1"/>
    <property type="molecule type" value="Genomic_DNA"/>
</dbReference>
<protein>
    <submittedName>
        <fullName evidence="3">HNH endonuclease family protein</fullName>
    </submittedName>
</protein>
<dbReference type="RefSeq" id="WP_381531761.1">
    <property type="nucleotide sequence ID" value="NZ_JBHUMQ010000022.1"/>
</dbReference>
<accession>A0ABW5S2M5</accession>
<dbReference type="GO" id="GO:0004519">
    <property type="term" value="F:endonuclease activity"/>
    <property type="evidence" value="ECO:0007669"/>
    <property type="project" value="UniProtKB-KW"/>
</dbReference>
<dbReference type="Gene3D" id="1.10.30.50">
    <property type="match status" value="1"/>
</dbReference>
<keyword evidence="3" id="KW-0378">Hydrolase</keyword>
<reference evidence="4" key="1">
    <citation type="journal article" date="2019" name="Int. J. Syst. Evol. Microbiol.">
        <title>The Global Catalogue of Microorganisms (GCM) 10K type strain sequencing project: providing services to taxonomists for standard genome sequencing and annotation.</title>
        <authorList>
            <consortium name="The Broad Institute Genomics Platform"/>
            <consortium name="The Broad Institute Genome Sequencing Center for Infectious Disease"/>
            <person name="Wu L."/>
            <person name="Ma J."/>
        </authorList>
    </citation>
    <scope>NUCLEOTIDE SEQUENCE [LARGE SCALE GENOMIC DNA]</scope>
    <source>
        <strain evidence="4">TISTR 2466</strain>
    </source>
</reference>
<dbReference type="Proteomes" id="UP001597399">
    <property type="component" value="Unassembled WGS sequence"/>
</dbReference>
<name>A0ABW5S2M5_9BACL</name>
<evidence type="ECO:0000313" key="4">
    <source>
        <dbReference type="Proteomes" id="UP001597399"/>
    </source>
</evidence>
<feature type="domain" description="HNH" evidence="1">
    <location>
        <begin position="475"/>
        <end position="518"/>
    </location>
</feature>
<organism evidence="3 4">
    <name type="scientific">Sporolactobacillus shoreicorticis</name>
    <dbReference type="NCBI Taxonomy" id="1923877"/>
    <lineage>
        <taxon>Bacteria</taxon>
        <taxon>Bacillati</taxon>
        <taxon>Bacillota</taxon>
        <taxon>Bacilli</taxon>
        <taxon>Bacillales</taxon>
        <taxon>Sporolactobacillaceae</taxon>
        <taxon>Sporolactobacillus</taxon>
    </lineage>
</organism>
<dbReference type="Pfam" id="PF03235">
    <property type="entry name" value="GmrSD_N"/>
    <property type="match status" value="1"/>
</dbReference>
<proteinExistence type="predicted"/>
<dbReference type="CDD" id="cd00085">
    <property type="entry name" value="HNHc"/>
    <property type="match status" value="1"/>
</dbReference>
<dbReference type="InterPro" id="IPR004919">
    <property type="entry name" value="GmrSD_N"/>
</dbReference>
<evidence type="ECO:0000313" key="3">
    <source>
        <dbReference type="EMBL" id="MFD2693807.1"/>
    </source>
</evidence>
<feature type="domain" description="GmrSD restriction endonucleases N-terminal" evidence="2">
    <location>
        <begin position="47"/>
        <end position="206"/>
    </location>
</feature>
<dbReference type="InterPro" id="IPR002711">
    <property type="entry name" value="HNH"/>
</dbReference>
<dbReference type="Pfam" id="PF01844">
    <property type="entry name" value="HNH"/>
    <property type="match status" value="1"/>
</dbReference>
<keyword evidence="3" id="KW-0255">Endonuclease</keyword>